<evidence type="ECO:0000256" key="1">
    <source>
        <dbReference type="SAM" id="SignalP"/>
    </source>
</evidence>
<feature type="chain" id="PRO_5009955700" evidence="1">
    <location>
        <begin position="21"/>
        <end position="120"/>
    </location>
</feature>
<reference evidence="2 3" key="2">
    <citation type="journal article" date="2012" name="Open Biol.">
        <title>Characteristics of nucleosomes and linker DNA regions on the genome of the basidiomycete Mixia osmundae revealed by mono- and dinucleosome mapping.</title>
        <authorList>
            <person name="Nishida H."/>
            <person name="Kondo S."/>
            <person name="Matsumoto T."/>
            <person name="Suzuki Y."/>
            <person name="Yoshikawa H."/>
            <person name="Taylor T.D."/>
            <person name="Sugiyama J."/>
        </authorList>
    </citation>
    <scope>NUCLEOTIDE SEQUENCE [LARGE SCALE GENOMIC DNA]</scope>
    <source>
        <strain evidence="3">CBS 9802 / IAM 14324 / JCM 22182 / KY 12970</strain>
    </source>
</reference>
<dbReference type="HOGENOM" id="CLU_2050209_0_0_1"/>
<dbReference type="InParanoid" id="G7E116"/>
<organism evidence="2 3">
    <name type="scientific">Mixia osmundae (strain CBS 9802 / IAM 14324 / JCM 22182 / KY 12970)</name>
    <dbReference type="NCBI Taxonomy" id="764103"/>
    <lineage>
        <taxon>Eukaryota</taxon>
        <taxon>Fungi</taxon>
        <taxon>Dikarya</taxon>
        <taxon>Basidiomycota</taxon>
        <taxon>Pucciniomycotina</taxon>
        <taxon>Mixiomycetes</taxon>
        <taxon>Mixiales</taxon>
        <taxon>Mixiaceae</taxon>
        <taxon>Mixia</taxon>
    </lineage>
</organism>
<evidence type="ECO:0000313" key="3">
    <source>
        <dbReference type="Proteomes" id="UP000009131"/>
    </source>
</evidence>
<proteinExistence type="predicted"/>
<protein>
    <submittedName>
        <fullName evidence="2">Uncharacterized protein</fullName>
    </submittedName>
</protein>
<keyword evidence="3" id="KW-1185">Reference proteome</keyword>
<evidence type="ECO:0000313" key="2">
    <source>
        <dbReference type="EMBL" id="GAA96526.1"/>
    </source>
</evidence>
<dbReference type="AlphaFoldDB" id="G7E116"/>
<accession>G7E116</accession>
<gene>
    <name evidence="2" type="primary">Mo03194</name>
    <name evidence="2" type="ORF">E5Q_03194</name>
</gene>
<sequence>MWSKIIAIYIVAAWLCLVNALATDRPQIGKSQVCVLSSTLMNGHQKELAFGLFYDTSKEQYSKLTTFASHKPVVEGKTSIIIIFTYSYDGLAYQLEPSLVDGVGLKSWSLKCGGAIVKKA</sequence>
<dbReference type="RefSeq" id="XP_014567430.1">
    <property type="nucleotide sequence ID" value="XM_014711944.1"/>
</dbReference>
<comment type="caution">
    <text evidence="2">The sequence shown here is derived from an EMBL/GenBank/DDBJ whole genome shotgun (WGS) entry which is preliminary data.</text>
</comment>
<dbReference type="EMBL" id="BABT02000102">
    <property type="protein sequence ID" value="GAA96526.1"/>
    <property type="molecule type" value="Genomic_DNA"/>
</dbReference>
<feature type="signal peptide" evidence="1">
    <location>
        <begin position="1"/>
        <end position="20"/>
    </location>
</feature>
<name>G7E116_MIXOS</name>
<keyword evidence="1" id="KW-0732">Signal</keyword>
<reference evidence="2 3" key="1">
    <citation type="journal article" date="2011" name="J. Gen. Appl. Microbiol.">
        <title>Draft genome sequencing of the enigmatic basidiomycete Mixia osmundae.</title>
        <authorList>
            <person name="Nishida H."/>
            <person name="Nagatsuka Y."/>
            <person name="Sugiyama J."/>
        </authorList>
    </citation>
    <scope>NUCLEOTIDE SEQUENCE [LARGE SCALE GENOMIC DNA]</scope>
    <source>
        <strain evidence="3">CBS 9802 / IAM 14324 / JCM 22182 / KY 12970</strain>
    </source>
</reference>
<dbReference type="Proteomes" id="UP000009131">
    <property type="component" value="Unassembled WGS sequence"/>
</dbReference>